<accession>A0ABQ5D948</accession>
<name>A0ABQ5D948_9ASTR</name>
<reference evidence="1" key="2">
    <citation type="submission" date="2022-01" db="EMBL/GenBank/DDBJ databases">
        <authorList>
            <person name="Yamashiro T."/>
            <person name="Shiraishi A."/>
            <person name="Satake H."/>
            <person name="Nakayama K."/>
        </authorList>
    </citation>
    <scope>NUCLEOTIDE SEQUENCE</scope>
</reference>
<reference evidence="1" key="1">
    <citation type="journal article" date="2022" name="Int. J. Mol. Sci.">
        <title>Draft Genome of Tanacetum Coccineum: Genomic Comparison of Closely Related Tanacetum-Family Plants.</title>
        <authorList>
            <person name="Yamashiro T."/>
            <person name="Shiraishi A."/>
            <person name="Nakayama K."/>
            <person name="Satake H."/>
        </authorList>
    </citation>
    <scope>NUCLEOTIDE SEQUENCE</scope>
</reference>
<gene>
    <name evidence="1" type="ORF">Tco_0925537</name>
</gene>
<evidence type="ECO:0000313" key="1">
    <source>
        <dbReference type="EMBL" id="GJT35118.1"/>
    </source>
</evidence>
<keyword evidence="2" id="KW-1185">Reference proteome</keyword>
<sequence>MEYDLWSMKMRQYIAITDHILWDIITNGDQATTDPASSSAPKTSLAANARRNNEKALNILLSAIPDRHLLSFHDATNAKTLWTAIKARFGEELDSAYERFQNILSMLELYDAKVSLEDANLKFLRSLPSVWHVVATMIRGQPGLDELEFDDLYNNLKVYEHELKGVSNSNSQNIAFMSTEVKGSTLKQSTVEPAHIPKGYAQAASSTVQTAPNCASHSDEIICSFFAQQASMPTTHDDEDLLQIDEDAMEEIDIRWARGYECKSHRIKENL</sequence>
<comment type="caution">
    <text evidence="1">The sequence shown here is derived from an EMBL/GenBank/DDBJ whole genome shotgun (WGS) entry which is preliminary data.</text>
</comment>
<proteinExistence type="predicted"/>
<evidence type="ECO:0000313" key="2">
    <source>
        <dbReference type="Proteomes" id="UP001151760"/>
    </source>
</evidence>
<protein>
    <submittedName>
        <fullName evidence="1">Uncharacterized protein</fullName>
    </submittedName>
</protein>
<dbReference type="Proteomes" id="UP001151760">
    <property type="component" value="Unassembled WGS sequence"/>
</dbReference>
<dbReference type="EMBL" id="BQNB010015022">
    <property type="protein sequence ID" value="GJT35118.1"/>
    <property type="molecule type" value="Genomic_DNA"/>
</dbReference>
<organism evidence="1 2">
    <name type="scientific">Tanacetum coccineum</name>
    <dbReference type="NCBI Taxonomy" id="301880"/>
    <lineage>
        <taxon>Eukaryota</taxon>
        <taxon>Viridiplantae</taxon>
        <taxon>Streptophyta</taxon>
        <taxon>Embryophyta</taxon>
        <taxon>Tracheophyta</taxon>
        <taxon>Spermatophyta</taxon>
        <taxon>Magnoliopsida</taxon>
        <taxon>eudicotyledons</taxon>
        <taxon>Gunneridae</taxon>
        <taxon>Pentapetalae</taxon>
        <taxon>asterids</taxon>
        <taxon>campanulids</taxon>
        <taxon>Asterales</taxon>
        <taxon>Asteraceae</taxon>
        <taxon>Asteroideae</taxon>
        <taxon>Anthemideae</taxon>
        <taxon>Anthemidinae</taxon>
        <taxon>Tanacetum</taxon>
    </lineage>
</organism>